<sequence length="141" mass="16312">MKIGVPVWRNRVSPLFDTARTLMIIETRNGKEITRTEESLDEDFLPLRARCIKDKNIGILICGGISRALETILRFYGVVVFSGIQGDYEKVIDAFQNSRLDALEYRMPGYRGQKHQHRYRRGRMRNGFDKKNGGGKNFWGN</sequence>
<dbReference type="EMBL" id="MGDD01000159">
    <property type="protein sequence ID" value="OGL45818.1"/>
    <property type="molecule type" value="Genomic_DNA"/>
</dbReference>
<dbReference type="Gene3D" id="3.30.420.130">
    <property type="entry name" value="Dinitrogenase iron-molybdenum cofactor biosynthesis domain"/>
    <property type="match status" value="1"/>
</dbReference>
<dbReference type="AlphaFoldDB" id="A0A1F7RXM0"/>
<proteinExistence type="predicted"/>
<dbReference type="SUPFAM" id="SSF53146">
    <property type="entry name" value="Nitrogenase accessory factor-like"/>
    <property type="match status" value="1"/>
</dbReference>
<accession>A0A1F7RXM0</accession>
<dbReference type="InterPro" id="IPR003731">
    <property type="entry name" value="Di-Nase_FeMo-co_biosynth"/>
</dbReference>
<dbReference type="Pfam" id="PF02579">
    <property type="entry name" value="Nitro_FeMo-Co"/>
    <property type="match status" value="1"/>
</dbReference>
<reference evidence="2 3" key="1">
    <citation type="journal article" date="2016" name="Nat. Commun.">
        <title>Thousands of microbial genomes shed light on interconnected biogeochemical processes in an aquifer system.</title>
        <authorList>
            <person name="Anantharaman K."/>
            <person name="Brown C.T."/>
            <person name="Hug L.A."/>
            <person name="Sharon I."/>
            <person name="Castelle C.J."/>
            <person name="Probst A.J."/>
            <person name="Thomas B.C."/>
            <person name="Singh A."/>
            <person name="Wilkins M.J."/>
            <person name="Karaoz U."/>
            <person name="Brodie E.L."/>
            <person name="Williams K.H."/>
            <person name="Hubbard S.S."/>
            <person name="Banfield J.F."/>
        </authorList>
    </citation>
    <scope>NUCLEOTIDE SEQUENCE [LARGE SCALE GENOMIC DNA]</scope>
</reference>
<feature type="domain" description="Dinitrogenase iron-molybdenum cofactor biosynthesis" evidence="1">
    <location>
        <begin position="10"/>
        <end position="96"/>
    </location>
</feature>
<evidence type="ECO:0000259" key="1">
    <source>
        <dbReference type="Pfam" id="PF02579"/>
    </source>
</evidence>
<dbReference type="Proteomes" id="UP000179266">
    <property type="component" value="Unassembled WGS sequence"/>
</dbReference>
<organism evidence="2 3">
    <name type="scientific">Candidatus Schekmanbacteria bacterium RBG_13_48_7</name>
    <dbReference type="NCBI Taxonomy" id="1817878"/>
    <lineage>
        <taxon>Bacteria</taxon>
        <taxon>Candidatus Schekmaniibacteriota</taxon>
    </lineage>
</organism>
<dbReference type="InterPro" id="IPR036105">
    <property type="entry name" value="DiNase_FeMo-co_biosyn_sf"/>
</dbReference>
<comment type="caution">
    <text evidence="2">The sequence shown here is derived from an EMBL/GenBank/DDBJ whole genome shotgun (WGS) entry which is preliminary data.</text>
</comment>
<gene>
    <name evidence="2" type="ORF">A2161_15005</name>
</gene>
<protein>
    <recommendedName>
        <fullName evidence="1">Dinitrogenase iron-molybdenum cofactor biosynthesis domain-containing protein</fullName>
    </recommendedName>
</protein>
<name>A0A1F7RXM0_9BACT</name>
<evidence type="ECO:0000313" key="2">
    <source>
        <dbReference type="EMBL" id="OGL45818.1"/>
    </source>
</evidence>
<evidence type="ECO:0000313" key="3">
    <source>
        <dbReference type="Proteomes" id="UP000179266"/>
    </source>
</evidence>